<organism evidence="2 3">
    <name type="scientific">Nocardia nova SH22a</name>
    <dbReference type="NCBI Taxonomy" id="1415166"/>
    <lineage>
        <taxon>Bacteria</taxon>
        <taxon>Bacillati</taxon>
        <taxon>Actinomycetota</taxon>
        <taxon>Actinomycetes</taxon>
        <taxon>Mycobacteriales</taxon>
        <taxon>Nocardiaceae</taxon>
        <taxon>Nocardia</taxon>
    </lineage>
</organism>
<evidence type="ECO:0000256" key="1">
    <source>
        <dbReference type="SAM" id="MobiDB-lite"/>
    </source>
</evidence>
<protein>
    <submittedName>
        <fullName evidence="2">Uncharacterized protein</fullName>
    </submittedName>
</protein>
<proteinExistence type="predicted"/>
<dbReference type="Proteomes" id="UP000019150">
    <property type="component" value="Chromosome"/>
</dbReference>
<dbReference type="eggNOG" id="ENOG5032B2G">
    <property type="taxonomic scope" value="Bacteria"/>
</dbReference>
<keyword evidence="3" id="KW-1185">Reference proteome</keyword>
<evidence type="ECO:0000313" key="2">
    <source>
        <dbReference type="EMBL" id="AHH16408.1"/>
    </source>
</evidence>
<name>W5TBT3_9NOCA</name>
<evidence type="ECO:0000313" key="3">
    <source>
        <dbReference type="Proteomes" id="UP000019150"/>
    </source>
</evidence>
<feature type="compositionally biased region" description="Low complexity" evidence="1">
    <location>
        <begin position="134"/>
        <end position="200"/>
    </location>
</feature>
<dbReference type="InterPro" id="IPR022536">
    <property type="entry name" value="EspC"/>
</dbReference>
<feature type="compositionally biased region" description="Basic and acidic residues" evidence="1">
    <location>
        <begin position="89"/>
        <end position="102"/>
    </location>
</feature>
<feature type="compositionally biased region" description="Low complexity" evidence="1">
    <location>
        <begin position="614"/>
        <end position="642"/>
    </location>
</feature>
<feature type="region of interest" description="Disordered" evidence="1">
    <location>
        <begin position="85"/>
        <end position="253"/>
    </location>
</feature>
<sequence length="642" mass="65720">MADSVEIDPEVLRELARQHDRVADDTDEWANQPVDWLREFPDSYGHIADPVHKALKSYYNARENAGRALAREHRDTAAKLRQAANDFEWADHQGRSRIRSFDDTPGSGAVPPQPSTAGPGMPSASGPQLTPTNGAAPADSPSGAGGTPADAAPGAPGNAATASDQPDAPDTGVDTGAGAGTDAAAASAGAGTSPGTAGAPGTTGTGPGSPGATAGAVPPSGPLPPSGGGPDDRGSTQPPSGASAAGDLPPVPVPTPFAAAVAKAKDEDAEPAYVVGDAVDNDLVLARTLLGAVLAAVDSSVLGLHWAVAVMRGPAGAGVFITSNEGRGWFPAGLYLPLEVSSPWIWDELLAGDSGDAGSPWEGVSDPARVLVEFGLAWGRKAGANLRALVSSGPIDNGVRQRFADVAMQDMVGPSYDVDLRAFTPDTADRLGLTGSPEALEHVASVPDSQIRARCEELAAGAHALVGRSAPGGPEAAESRGVRDRILSARQAGREIPREWWQELRDADDLLAASMLPRRVDVGRVEPGELRVDDEVSALRSMVFERRCNELVLLLDDEESRQQLRDAVYAHEQIVKHPRFVEVPAAVSTADDQAVRPSVTGAQAGGPGVTAPSVTAPSVTAGPPPGAVVAPDSAPPDTAGRS</sequence>
<feature type="region of interest" description="Disordered" evidence="1">
    <location>
        <begin position="589"/>
        <end position="642"/>
    </location>
</feature>
<accession>W5TBT3</accession>
<dbReference type="EMBL" id="CP006850">
    <property type="protein sequence ID" value="AHH16408.1"/>
    <property type="molecule type" value="Genomic_DNA"/>
</dbReference>
<dbReference type="Pfam" id="PF10824">
    <property type="entry name" value="T7SS_ESX_EspC"/>
    <property type="match status" value="1"/>
</dbReference>
<dbReference type="HOGENOM" id="CLU_428158_0_0_11"/>
<reference evidence="2 3" key="1">
    <citation type="journal article" date="2014" name="Appl. Environ. Microbiol.">
        <title>Insights into the Microbial Degradation of Rubber and Gutta-Percha by Analysis of the Complete Genome of Nocardia nova SH22a.</title>
        <authorList>
            <person name="Luo Q."/>
            <person name="Hiessl S."/>
            <person name="Poehlein A."/>
            <person name="Daniel R."/>
            <person name="Steinbuchel A."/>
        </authorList>
    </citation>
    <scope>NUCLEOTIDE SEQUENCE [LARGE SCALE GENOMIC DNA]</scope>
    <source>
        <strain evidence="2">SH22a</strain>
    </source>
</reference>
<dbReference type="PATRIC" id="fig|1415166.3.peg.1634"/>
<dbReference type="GO" id="GO:0009306">
    <property type="term" value="P:protein secretion"/>
    <property type="evidence" value="ECO:0007669"/>
    <property type="project" value="InterPro"/>
</dbReference>
<dbReference type="OrthoDB" id="4495983at2"/>
<dbReference type="AlphaFoldDB" id="W5TBT3"/>
<gene>
    <name evidence="2" type="ORF">NONO_c16070</name>
</gene>
<dbReference type="STRING" id="1415166.NONO_c16070"/>
<dbReference type="KEGG" id="nno:NONO_c16070"/>
<dbReference type="RefSeq" id="WP_025347918.1">
    <property type="nucleotide sequence ID" value="NZ_CP006850.1"/>
</dbReference>